<keyword evidence="8" id="KW-1185">Reference proteome</keyword>
<dbReference type="InterPro" id="IPR022781">
    <property type="entry name" value="Flagellar_biosynth_FliO"/>
</dbReference>
<accession>H5UQZ0</accession>
<gene>
    <name evidence="7" type="ORF">MOPEL_060_00650</name>
</gene>
<dbReference type="OrthoDB" id="4872377at2"/>
<dbReference type="GO" id="GO:0044781">
    <property type="term" value="P:bacterial-type flagellum organization"/>
    <property type="evidence" value="ECO:0007669"/>
    <property type="project" value="InterPro"/>
</dbReference>
<dbReference type="AlphaFoldDB" id="H5UQZ0"/>
<evidence type="ECO:0000313" key="8">
    <source>
        <dbReference type="Proteomes" id="UP000004367"/>
    </source>
</evidence>
<reference evidence="7 8" key="1">
    <citation type="submission" date="2012-02" db="EMBL/GenBank/DDBJ databases">
        <title>Whole genome shotgun sequence of Mobilicoccus pelagius NBRC 104925.</title>
        <authorList>
            <person name="Yoshida Y."/>
            <person name="Hosoyama A."/>
            <person name="Tsuchikane K."/>
            <person name="Katsumata H."/>
            <person name="Yamazaki S."/>
            <person name="Fujita N."/>
        </authorList>
    </citation>
    <scope>NUCLEOTIDE SEQUENCE [LARGE SCALE GENOMIC DNA]</scope>
    <source>
        <strain evidence="7 8">NBRC 104925</strain>
    </source>
</reference>
<dbReference type="GO" id="GO:0016020">
    <property type="term" value="C:membrane"/>
    <property type="evidence" value="ECO:0007669"/>
    <property type="project" value="InterPro"/>
</dbReference>
<keyword evidence="5" id="KW-0472">Membrane</keyword>
<evidence type="ECO:0000256" key="6">
    <source>
        <dbReference type="SAM" id="MobiDB-lite"/>
    </source>
</evidence>
<feature type="region of interest" description="Disordered" evidence="6">
    <location>
        <begin position="85"/>
        <end position="172"/>
    </location>
</feature>
<evidence type="ECO:0000256" key="1">
    <source>
        <dbReference type="ARBA" id="ARBA00004236"/>
    </source>
</evidence>
<dbReference type="RefSeq" id="WP_009482046.1">
    <property type="nucleotide sequence ID" value="NZ_BAFE01000043.1"/>
</dbReference>
<evidence type="ECO:0000256" key="4">
    <source>
        <dbReference type="ARBA" id="ARBA00022989"/>
    </source>
</evidence>
<name>H5UQZ0_9MICO</name>
<evidence type="ECO:0000256" key="5">
    <source>
        <dbReference type="ARBA" id="ARBA00023136"/>
    </source>
</evidence>
<comment type="subcellular location">
    <subcellularLocation>
        <location evidence="1">Cell membrane</location>
    </subcellularLocation>
</comment>
<keyword evidence="3" id="KW-0812">Transmembrane</keyword>
<dbReference type="Pfam" id="PF04347">
    <property type="entry name" value="FliO"/>
    <property type="match status" value="1"/>
</dbReference>
<evidence type="ECO:0008006" key="9">
    <source>
        <dbReference type="Google" id="ProtNLM"/>
    </source>
</evidence>
<evidence type="ECO:0000256" key="2">
    <source>
        <dbReference type="ARBA" id="ARBA00022475"/>
    </source>
</evidence>
<feature type="compositionally biased region" description="Low complexity" evidence="6">
    <location>
        <begin position="147"/>
        <end position="172"/>
    </location>
</feature>
<feature type="region of interest" description="Disordered" evidence="6">
    <location>
        <begin position="195"/>
        <end position="256"/>
    </location>
</feature>
<dbReference type="EMBL" id="BAFE01000043">
    <property type="protein sequence ID" value="GAB48148.1"/>
    <property type="molecule type" value="Genomic_DNA"/>
</dbReference>
<organism evidence="7 8">
    <name type="scientific">Mobilicoccus pelagius NBRC 104925</name>
    <dbReference type="NCBI Taxonomy" id="1089455"/>
    <lineage>
        <taxon>Bacteria</taxon>
        <taxon>Bacillati</taxon>
        <taxon>Actinomycetota</taxon>
        <taxon>Actinomycetes</taxon>
        <taxon>Micrococcales</taxon>
        <taxon>Dermatophilaceae</taxon>
        <taxon>Mobilicoccus</taxon>
    </lineage>
</organism>
<comment type="caution">
    <text evidence="7">The sequence shown here is derived from an EMBL/GenBank/DDBJ whole genome shotgun (WGS) entry which is preliminary data.</text>
</comment>
<evidence type="ECO:0000256" key="3">
    <source>
        <dbReference type="ARBA" id="ARBA00022692"/>
    </source>
</evidence>
<sequence length="256" mass="25823">MNDSSLAFSLARAAISLALVLGLLVLCLRTLARRGGFTAPTRASVDLEVLGRRQLSRAASVQVVRVGEDLLVLGVTDSHVSTLHHLSTGDLPADEEEGEPTTSPSTGTTPSATIDALRRQGRLGRLVADATGTRSRSGRHRGRPDGTSRSGRTRATSTTHTTAPADVLGTTGPITTTTVATTGAGGHVGSTVGTLGAAPAGTPSTDTTTDTSTIATSTTGTSITGTSITGRSITGTTDPILGLTGHRHGQTGGTHA</sequence>
<protein>
    <recommendedName>
        <fullName evidence="9">Flagellar protein</fullName>
    </recommendedName>
</protein>
<keyword evidence="4" id="KW-1133">Transmembrane helix</keyword>
<evidence type="ECO:0000313" key="7">
    <source>
        <dbReference type="EMBL" id="GAB48148.1"/>
    </source>
</evidence>
<proteinExistence type="predicted"/>
<dbReference type="STRING" id="1089455.MOPEL_060_00650"/>
<keyword evidence="2" id="KW-1003">Cell membrane</keyword>
<dbReference type="eggNOG" id="ENOG503294S">
    <property type="taxonomic scope" value="Bacteria"/>
</dbReference>
<dbReference type="Proteomes" id="UP000004367">
    <property type="component" value="Unassembled WGS sequence"/>
</dbReference>
<feature type="compositionally biased region" description="Low complexity" evidence="6">
    <location>
        <begin position="195"/>
        <end position="237"/>
    </location>
</feature>
<feature type="compositionally biased region" description="Low complexity" evidence="6">
    <location>
        <begin position="100"/>
        <end position="111"/>
    </location>
</feature>